<dbReference type="EMBL" id="JBHRXP010000004">
    <property type="protein sequence ID" value="MFC3580494.1"/>
    <property type="molecule type" value="Genomic_DNA"/>
</dbReference>
<dbReference type="InterPro" id="IPR011050">
    <property type="entry name" value="Pectin_lyase_fold/virulence"/>
</dbReference>
<dbReference type="NCBIfam" id="TIGR03804">
    <property type="entry name" value="para_beta_helix"/>
    <property type="match status" value="1"/>
</dbReference>
<dbReference type="Pfam" id="PF13229">
    <property type="entry name" value="Beta_helix"/>
    <property type="match status" value="1"/>
</dbReference>
<dbReference type="NCBIfam" id="TIGR03805">
    <property type="entry name" value="beta_helix_1"/>
    <property type="match status" value="1"/>
</dbReference>
<comment type="caution">
    <text evidence="3">The sequence shown here is derived from an EMBL/GenBank/DDBJ whole genome shotgun (WGS) entry which is preliminary data.</text>
</comment>
<feature type="signal peptide" evidence="1">
    <location>
        <begin position="1"/>
        <end position="18"/>
    </location>
</feature>
<dbReference type="Gene3D" id="2.160.20.10">
    <property type="entry name" value="Single-stranded right-handed beta-helix, Pectin lyase-like"/>
    <property type="match status" value="1"/>
</dbReference>
<dbReference type="InterPro" id="IPR022441">
    <property type="entry name" value="Para_beta_helix_rpt-2"/>
</dbReference>
<dbReference type="InterPro" id="IPR022442">
    <property type="entry name" value="SO_2930-like_dom"/>
</dbReference>
<feature type="domain" description="Right handed beta helix" evidence="2">
    <location>
        <begin position="143"/>
        <end position="291"/>
    </location>
</feature>
<dbReference type="Proteomes" id="UP001595713">
    <property type="component" value="Unassembled WGS sequence"/>
</dbReference>
<gene>
    <name evidence="3" type="ORF">ACFONA_10000</name>
</gene>
<evidence type="ECO:0000313" key="4">
    <source>
        <dbReference type="Proteomes" id="UP001595713"/>
    </source>
</evidence>
<dbReference type="SMART" id="SM00710">
    <property type="entry name" value="PbH1"/>
    <property type="match status" value="7"/>
</dbReference>
<dbReference type="SUPFAM" id="SSF51126">
    <property type="entry name" value="Pectin lyase-like"/>
    <property type="match status" value="1"/>
</dbReference>
<protein>
    <submittedName>
        <fullName evidence="3">Parallel beta-helix domain-containing protein</fullName>
    </submittedName>
</protein>
<dbReference type="RefSeq" id="WP_261294929.1">
    <property type="nucleotide sequence ID" value="NZ_JANQBK010000011.1"/>
</dbReference>
<dbReference type="InterPro" id="IPR039448">
    <property type="entry name" value="Beta_helix"/>
</dbReference>
<accession>A0ABV7SU77</accession>
<proteinExistence type="predicted"/>
<dbReference type="InterPro" id="IPR006626">
    <property type="entry name" value="PbH1"/>
</dbReference>
<dbReference type="PROSITE" id="PS51257">
    <property type="entry name" value="PROKAR_LIPOPROTEIN"/>
    <property type="match status" value="1"/>
</dbReference>
<sequence>MRKILATLTCAATLALLAGCGGPKTDAQGFVIDPEFEKNLQAQLLDAKPGSVIDIPAGKYALSRSLSLTANGVTVKGAGMDKTILSFAKATSGAEGMLVTGDDFTLQDLAIEDSKGDALKINGTKNAVMRRVRAEWTGGPKTSNGAYGLYPVQVTNVLIEGTVVKGASDAGIYVGQSSNIIVRDNRAEGNVAGIEIENSSNADVYGNTTTGNTGGILVFNMPNLPVPGSKTRVYRNTVTANNHANFGAKGSAVSSVPPGSGVIVNSNDEVEIFDNDLKDNKTANVIISSYYSTGFDTKKGIAEAYDPYPENIYVTGNRFSGGGDEPGGRFTPLKALGGGRLPDVLWDGFTNPKLKSPGICVQNGAAKLLNVDGPGKFAKPRIDTTANCAPATRLKEIVLPAAMTKDSGKS</sequence>
<feature type="chain" id="PRO_5046280012" evidence="1">
    <location>
        <begin position="19"/>
        <end position="410"/>
    </location>
</feature>
<reference evidence="4" key="1">
    <citation type="journal article" date="2019" name="Int. J. Syst. Evol. Microbiol.">
        <title>The Global Catalogue of Microorganisms (GCM) 10K type strain sequencing project: providing services to taxonomists for standard genome sequencing and annotation.</title>
        <authorList>
            <consortium name="The Broad Institute Genomics Platform"/>
            <consortium name="The Broad Institute Genome Sequencing Center for Infectious Disease"/>
            <person name="Wu L."/>
            <person name="Ma J."/>
        </authorList>
    </citation>
    <scope>NUCLEOTIDE SEQUENCE [LARGE SCALE GENOMIC DNA]</scope>
    <source>
        <strain evidence="4">KCTC 42739</strain>
    </source>
</reference>
<dbReference type="InterPro" id="IPR012334">
    <property type="entry name" value="Pectin_lyas_fold"/>
</dbReference>
<evidence type="ECO:0000259" key="2">
    <source>
        <dbReference type="Pfam" id="PF13229"/>
    </source>
</evidence>
<name>A0ABV7SU77_9SPHN</name>
<evidence type="ECO:0000313" key="3">
    <source>
        <dbReference type="EMBL" id="MFC3580494.1"/>
    </source>
</evidence>
<organism evidence="3 4">
    <name type="scientific">Sphingomonas hylomeconis</name>
    <dbReference type="NCBI Taxonomy" id="1395958"/>
    <lineage>
        <taxon>Bacteria</taxon>
        <taxon>Pseudomonadati</taxon>
        <taxon>Pseudomonadota</taxon>
        <taxon>Alphaproteobacteria</taxon>
        <taxon>Sphingomonadales</taxon>
        <taxon>Sphingomonadaceae</taxon>
        <taxon>Sphingomonas</taxon>
    </lineage>
</organism>
<evidence type="ECO:0000256" key="1">
    <source>
        <dbReference type="SAM" id="SignalP"/>
    </source>
</evidence>
<keyword evidence="4" id="KW-1185">Reference proteome</keyword>
<keyword evidence="1" id="KW-0732">Signal</keyword>